<evidence type="ECO:0000259" key="2">
    <source>
        <dbReference type="Pfam" id="PF12804"/>
    </source>
</evidence>
<evidence type="ECO:0000313" key="3">
    <source>
        <dbReference type="EMBL" id="MBO1326019.1"/>
    </source>
</evidence>
<sequence>MVAPPARPTAPLPRTLAGTLAGTMAIVLAAGRSSRTAPAHKLLAPDGAGRPMLARTLDAVTASMAAGIMVLLPPDQPDLVALAATCAQHDSRVGTSVVEHARLGLSQSLHAGVRIAQARQARCLLVCLGDMPLVPPDLLNTLMREQLATNAPATAPQCRGRAGNPVAWSHACFEQLLAIQGDKGGRDLLRALGPAVRLIPTPPAVLEDFDTPERLAAYATLGNAGTGHTTR</sequence>
<dbReference type="PANTHER" id="PTHR43777:SF1">
    <property type="entry name" value="MOLYBDENUM COFACTOR CYTIDYLYLTRANSFERASE"/>
    <property type="match status" value="1"/>
</dbReference>
<evidence type="ECO:0000313" key="4">
    <source>
        <dbReference type="Proteomes" id="UP000664073"/>
    </source>
</evidence>
<name>A0A939KQW6_9PROT</name>
<keyword evidence="4" id="KW-1185">Reference proteome</keyword>
<reference evidence="3" key="1">
    <citation type="submission" date="2021-03" db="EMBL/GenBank/DDBJ databases">
        <title>The complete genome sequence of Acetobacter sp. TBRC 12339.</title>
        <authorList>
            <person name="Charoenyingcharoen P."/>
            <person name="Yukphan P."/>
        </authorList>
    </citation>
    <scope>NUCLEOTIDE SEQUENCE</scope>
    <source>
        <strain evidence="3">TBRC 12339</strain>
    </source>
</reference>
<dbReference type="Proteomes" id="UP000664073">
    <property type="component" value="Unassembled WGS sequence"/>
</dbReference>
<protein>
    <submittedName>
        <fullName evidence="3">Nucleotidyltransferase family protein</fullName>
    </submittedName>
</protein>
<dbReference type="RefSeq" id="WP_207846711.1">
    <property type="nucleotide sequence ID" value="NZ_JAFVMH010000007.1"/>
</dbReference>
<comment type="caution">
    <text evidence="3">The sequence shown here is derived from an EMBL/GenBank/DDBJ whole genome shotgun (WGS) entry which is preliminary data.</text>
</comment>
<keyword evidence="1" id="KW-0460">Magnesium</keyword>
<dbReference type="InterPro" id="IPR025877">
    <property type="entry name" value="MobA-like_NTP_Trfase"/>
</dbReference>
<dbReference type="SUPFAM" id="SSF53448">
    <property type="entry name" value="Nucleotide-diphospho-sugar transferases"/>
    <property type="match status" value="1"/>
</dbReference>
<accession>A0A939KQW6</accession>
<dbReference type="PANTHER" id="PTHR43777">
    <property type="entry name" value="MOLYBDENUM COFACTOR CYTIDYLYLTRANSFERASE"/>
    <property type="match status" value="1"/>
</dbReference>
<dbReference type="InterPro" id="IPR029044">
    <property type="entry name" value="Nucleotide-diphossugar_trans"/>
</dbReference>
<dbReference type="AlphaFoldDB" id="A0A939KQW6"/>
<evidence type="ECO:0000256" key="1">
    <source>
        <dbReference type="ARBA" id="ARBA00022842"/>
    </source>
</evidence>
<dbReference type="CDD" id="cd04182">
    <property type="entry name" value="GT_2_like_f"/>
    <property type="match status" value="1"/>
</dbReference>
<gene>
    <name evidence="3" type="ORF">J2D77_12745</name>
</gene>
<feature type="domain" description="MobA-like NTP transferase" evidence="2">
    <location>
        <begin position="25"/>
        <end position="192"/>
    </location>
</feature>
<dbReference type="Gene3D" id="3.90.550.10">
    <property type="entry name" value="Spore Coat Polysaccharide Biosynthesis Protein SpsA, Chain A"/>
    <property type="match status" value="1"/>
</dbReference>
<proteinExistence type="predicted"/>
<organism evidence="3 4">
    <name type="scientific">Acetobacter garciniae</name>
    <dbReference type="NCBI Taxonomy" id="2817435"/>
    <lineage>
        <taxon>Bacteria</taxon>
        <taxon>Pseudomonadati</taxon>
        <taxon>Pseudomonadota</taxon>
        <taxon>Alphaproteobacteria</taxon>
        <taxon>Acetobacterales</taxon>
        <taxon>Acetobacteraceae</taxon>
        <taxon>Acetobacter</taxon>
    </lineage>
</organism>
<dbReference type="EMBL" id="JAFVMH010000007">
    <property type="protein sequence ID" value="MBO1326019.1"/>
    <property type="molecule type" value="Genomic_DNA"/>
</dbReference>
<dbReference type="GO" id="GO:0016779">
    <property type="term" value="F:nucleotidyltransferase activity"/>
    <property type="evidence" value="ECO:0007669"/>
    <property type="project" value="UniProtKB-ARBA"/>
</dbReference>
<dbReference type="Pfam" id="PF12804">
    <property type="entry name" value="NTP_transf_3"/>
    <property type="match status" value="1"/>
</dbReference>